<dbReference type="EMBL" id="JBAKBA010000045">
    <property type="protein sequence ID" value="MEL0660528.1"/>
    <property type="molecule type" value="Genomic_DNA"/>
</dbReference>
<evidence type="ECO:0000259" key="2">
    <source>
        <dbReference type="Pfam" id="PF01578"/>
    </source>
</evidence>
<organism evidence="3 4">
    <name type="scientific">Psychromonas arctica</name>
    <dbReference type="NCBI Taxonomy" id="168275"/>
    <lineage>
        <taxon>Bacteria</taxon>
        <taxon>Pseudomonadati</taxon>
        <taxon>Pseudomonadota</taxon>
        <taxon>Gammaproteobacteria</taxon>
        <taxon>Alteromonadales</taxon>
        <taxon>Psychromonadaceae</taxon>
        <taxon>Psychromonas</taxon>
    </lineage>
</organism>
<name>A0ABU9HF50_9GAMM</name>
<feature type="domain" description="Cytochrome c assembly protein" evidence="2">
    <location>
        <begin position="38"/>
        <end position="261"/>
    </location>
</feature>
<feature type="transmembrane region" description="Helical" evidence="1">
    <location>
        <begin position="30"/>
        <end position="50"/>
    </location>
</feature>
<dbReference type="Pfam" id="PF01578">
    <property type="entry name" value="Cytochrom_C_asm"/>
    <property type="match status" value="1"/>
</dbReference>
<gene>
    <name evidence="3" type="primary">ccsA</name>
    <name evidence="3" type="ORF">V6255_15415</name>
</gene>
<comment type="caution">
    <text evidence="3">The sequence shown here is derived from an EMBL/GenBank/DDBJ whole genome shotgun (WGS) entry which is preliminary data.</text>
</comment>
<accession>A0ABU9HF50</accession>
<evidence type="ECO:0000256" key="1">
    <source>
        <dbReference type="SAM" id="Phobius"/>
    </source>
</evidence>
<feature type="transmembrane region" description="Helical" evidence="1">
    <location>
        <begin position="93"/>
        <end position="114"/>
    </location>
</feature>
<keyword evidence="1" id="KW-0812">Transmembrane</keyword>
<dbReference type="PANTHER" id="PTHR38034:SF1">
    <property type="entry name" value="INNER MEMBRANE PROTEIN YPJD"/>
    <property type="match status" value="1"/>
</dbReference>
<keyword evidence="1" id="KW-0472">Membrane</keyword>
<dbReference type="InterPro" id="IPR002541">
    <property type="entry name" value="Cyt_c_assembly"/>
</dbReference>
<dbReference type="InterPro" id="IPR052372">
    <property type="entry name" value="YpjD/HemX"/>
</dbReference>
<protein>
    <submittedName>
        <fullName evidence="3">Cytochrome c biogenesis protein CcsA</fullName>
    </submittedName>
</protein>
<proteinExistence type="predicted"/>
<evidence type="ECO:0000313" key="4">
    <source>
        <dbReference type="Proteomes" id="UP001366060"/>
    </source>
</evidence>
<sequence>MDQLAIISVVFYLLSGLLAGRQLFSTQIKSNLYIIILSCIALLSHALWLYQNILLINGQNLPILNVVSLASFVIAALSLLMSKKLNTGLLLPIVYGFNIINFVAVMYLPSHYITHLENHPGIGSHIILAILAYAITTIASLFALQLAYVDYRLKNHKSPVTSLNLPPLMTLEKSLFQLILIGFILLSGTLITGFIFLQNMFGSESGHKAILTMVAWVIYATLLWGRYKKGWRGRLVIYITIAGSSLLTLAYFGSRVVREIIL</sequence>
<feature type="transmembrane region" description="Helical" evidence="1">
    <location>
        <begin position="175"/>
        <end position="197"/>
    </location>
</feature>
<dbReference type="RefSeq" id="WP_341628963.1">
    <property type="nucleotide sequence ID" value="NZ_JBAKBA010000045.1"/>
</dbReference>
<evidence type="ECO:0000313" key="3">
    <source>
        <dbReference type="EMBL" id="MEL0660528.1"/>
    </source>
</evidence>
<keyword evidence="4" id="KW-1185">Reference proteome</keyword>
<feature type="transmembrane region" description="Helical" evidence="1">
    <location>
        <begin position="233"/>
        <end position="252"/>
    </location>
</feature>
<keyword evidence="1" id="KW-1133">Transmembrane helix</keyword>
<feature type="transmembrane region" description="Helical" evidence="1">
    <location>
        <begin position="209"/>
        <end position="227"/>
    </location>
</feature>
<feature type="transmembrane region" description="Helical" evidence="1">
    <location>
        <begin position="62"/>
        <end position="81"/>
    </location>
</feature>
<dbReference type="PANTHER" id="PTHR38034">
    <property type="entry name" value="INNER MEMBRANE PROTEIN YPJD"/>
    <property type="match status" value="1"/>
</dbReference>
<reference evidence="3 4" key="1">
    <citation type="submission" date="2024-02" db="EMBL/GenBank/DDBJ databases">
        <title>Bacteria isolated from the canopy kelp, Nereocystis luetkeana.</title>
        <authorList>
            <person name="Pfister C.A."/>
            <person name="Younker I.T."/>
            <person name="Light S.H."/>
        </authorList>
    </citation>
    <scope>NUCLEOTIDE SEQUENCE [LARGE SCALE GENOMIC DNA]</scope>
    <source>
        <strain evidence="3 4">TI.2.07</strain>
    </source>
</reference>
<dbReference type="Proteomes" id="UP001366060">
    <property type="component" value="Unassembled WGS sequence"/>
</dbReference>
<feature type="transmembrane region" description="Helical" evidence="1">
    <location>
        <begin position="126"/>
        <end position="148"/>
    </location>
</feature>